<evidence type="ECO:0000313" key="2">
    <source>
        <dbReference type="EMBL" id="KAA8483736.1"/>
    </source>
</evidence>
<organism evidence="2 3">
    <name type="scientific">Arcticibacter tournemirensis</name>
    <dbReference type="NCBI Taxonomy" id="699437"/>
    <lineage>
        <taxon>Bacteria</taxon>
        <taxon>Pseudomonadati</taxon>
        <taxon>Bacteroidota</taxon>
        <taxon>Sphingobacteriia</taxon>
        <taxon>Sphingobacteriales</taxon>
        <taxon>Sphingobacteriaceae</taxon>
        <taxon>Arcticibacter</taxon>
    </lineage>
</organism>
<sequence length="74" mass="8387">MKIKNSSFIGLLITLVGGLALSVISLSGGCYFIHIIYNEVAPKLHFPELEYLDMFWILLMILLIRLFTKPTSND</sequence>
<gene>
    <name evidence="2" type="ORF">F1649_07555</name>
</gene>
<keyword evidence="1" id="KW-0472">Membrane</keyword>
<feature type="transmembrane region" description="Helical" evidence="1">
    <location>
        <begin position="12"/>
        <end position="37"/>
    </location>
</feature>
<dbReference type="EMBL" id="VWNE01000010">
    <property type="protein sequence ID" value="KAA8483736.1"/>
    <property type="molecule type" value="Genomic_DNA"/>
</dbReference>
<reference evidence="2 3" key="1">
    <citation type="submission" date="2019-09" db="EMBL/GenBank/DDBJ databases">
        <title>Pararcticibacter amylolyticus gen. nov., sp. nov., isolated from a rottenly hemp rope, and reclassification of Pedobacter tournemirensis as Pararcticibacter tournemirensis comb. nov.</title>
        <authorList>
            <person name="Cai Y."/>
        </authorList>
    </citation>
    <scope>NUCLEOTIDE SEQUENCE [LARGE SCALE GENOMIC DNA]</scope>
    <source>
        <strain evidence="2 3">TF5-37.2-LB10</strain>
    </source>
</reference>
<dbReference type="AlphaFoldDB" id="A0A5M9H9X2"/>
<dbReference type="Proteomes" id="UP000322918">
    <property type="component" value="Unassembled WGS sequence"/>
</dbReference>
<accession>A0A5M9H9X2</accession>
<dbReference type="PROSITE" id="PS51257">
    <property type="entry name" value="PROKAR_LIPOPROTEIN"/>
    <property type="match status" value="1"/>
</dbReference>
<proteinExistence type="predicted"/>
<feature type="transmembrane region" description="Helical" evidence="1">
    <location>
        <begin position="49"/>
        <end position="68"/>
    </location>
</feature>
<evidence type="ECO:0000313" key="3">
    <source>
        <dbReference type="Proteomes" id="UP000322918"/>
    </source>
</evidence>
<dbReference type="RefSeq" id="WP_141814547.1">
    <property type="nucleotide sequence ID" value="NZ_VFPL01000001.1"/>
</dbReference>
<evidence type="ECO:0000256" key="1">
    <source>
        <dbReference type="SAM" id="Phobius"/>
    </source>
</evidence>
<keyword evidence="1" id="KW-0812">Transmembrane</keyword>
<keyword evidence="1" id="KW-1133">Transmembrane helix</keyword>
<comment type="caution">
    <text evidence="2">The sequence shown here is derived from an EMBL/GenBank/DDBJ whole genome shotgun (WGS) entry which is preliminary data.</text>
</comment>
<name>A0A5M9H9X2_9SPHI</name>
<keyword evidence="3" id="KW-1185">Reference proteome</keyword>
<protein>
    <submittedName>
        <fullName evidence="2">Uncharacterized protein</fullName>
    </submittedName>
</protein>